<keyword evidence="3" id="KW-1185">Reference proteome</keyword>
<accession>A0A1Q5TQI5</accession>
<dbReference type="GO" id="GO:0016491">
    <property type="term" value="F:oxidoreductase activity"/>
    <property type="evidence" value="ECO:0007669"/>
    <property type="project" value="InterPro"/>
</dbReference>
<sequence>MTHPTIHAELAFYQAPQDGSAPYNYVGEPPLGEPWRNYGNDVRTVPIHDIRGKEDQFSLDRDAFQILNDITSSATYETFNSDDSIREIYYPEVERLLLETVAGAHTIIFFDHTIRRANPHAVRQPVNQVHADQTERSAESRVRKHVSDPELAEKYLGERYRIINVWRPINGAVESSPLAFAPATTTEEEDFVTIQHRYSTFNGEIMGVRYNPKTEWKFCAGVDDNERILLKCFDSQDGVAKRVAHTAFVDPNTPPEAKARESIEVRALVFG</sequence>
<reference evidence="2 3" key="1">
    <citation type="submission" date="2016-10" db="EMBL/GenBank/DDBJ databases">
        <title>Genome sequence of the ascomycete fungus Penicillium subrubescens.</title>
        <authorList>
            <person name="De Vries R.P."/>
            <person name="Peng M."/>
            <person name="Dilokpimol A."/>
            <person name="Hilden K."/>
            <person name="Makela M.R."/>
            <person name="Grigoriev I."/>
            <person name="Riley R."/>
            <person name="Granchi Z."/>
        </authorList>
    </citation>
    <scope>NUCLEOTIDE SEQUENCE [LARGE SCALE GENOMIC DNA]</scope>
    <source>
        <strain evidence="2 3">CBS 132785</strain>
    </source>
</reference>
<dbReference type="AlphaFoldDB" id="A0A1Q5TQI5"/>
<dbReference type="PANTHER" id="PTHR34598">
    <property type="entry name" value="BLL6449 PROTEIN"/>
    <property type="match status" value="1"/>
</dbReference>
<gene>
    <name evidence="2" type="ORF">PENSUB_7017</name>
</gene>
<comment type="caution">
    <text evidence="2">The sequence shown here is derived from an EMBL/GenBank/DDBJ whole genome shotgun (WGS) entry which is preliminary data.</text>
</comment>
<evidence type="ECO:0008006" key="4">
    <source>
        <dbReference type="Google" id="ProtNLM"/>
    </source>
</evidence>
<proteinExistence type="inferred from homology"/>
<name>A0A1Q5TQI5_9EURO</name>
<dbReference type="PANTHER" id="PTHR34598:SF1">
    <property type="entry name" value="PUTATIVE (AFU_ORTHOLOGUE AFUA_3G13140)-RELATED"/>
    <property type="match status" value="1"/>
</dbReference>
<dbReference type="Proteomes" id="UP000186955">
    <property type="component" value="Unassembled WGS sequence"/>
</dbReference>
<organism evidence="2 3">
    <name type="scientific">Penicillium subrubescens</name>
    <dbReference type="NCBI Taxonomy" id="1316194"/>
    <lineage>
        <taxon>Eukaryota</taxon>
        <taxon>Fungi</taxon>
        <taxon>Dikarya</taxon>
        <taxon>Ascomycota</taxon>
        <taxon>Pezizomycotina</taxon>
        <taxon>Eurotiomycetes</taxon>
        <taxon>Eurotiomycetidae</taxon>
        <taxon>Eurotiales</taxon>
        <taxon>Aspergillaceae</taxon>
        <taxon>Penicillium</taxon>
    </lineage>
</organism>
<dbReference type="OrthoDB" id="412788at2759"/>
<evidence type="ECO:0000256" key="1">
    <source>
        <dbReference type="ARBA" id="ARBA00023604"/>
    </source>
</evidence>
<comment type="similarity">
    <text evidence="1">Belongs to the asaB hydroxylase/desaturase family.</text>
</comment>
<dbReference type="NCBIfam" id="NF041278">
    <property type="entry name" value="CmcJ_NvfI_EfuI"/>
    <property type="match status" value="1"/>
</dbReference>
<dbReference type="STRING" id="1316194.A0A1Q5TQI5"/>
<evidence type="ECO:0000313" key="2">
    <source>
        <dbReference type="EMBL" id="OKP02484.1"/>
    </source>
</evidence>
<protein>
    <recommendedName>
        <fullName evidence="4">Methyltransferase</fullName>
    </recommendedName>
</protein>
<evidence type="ECO:0000313" key="3">
    <source>
        <dbReference type="Proteomes" id="UP000186955"/>
    </source>
</evidence>
<dbReference type="InterPro" id="IPR044053">
    <property type="entry name" value="AsaB-like"/>
</dbReference>
<dbReference type="EMBL" id="MNBE01000625">
    <property type="protein sequence ID" value="OKP02484.1"/>
    <property type="molecule type" value="Genomic_DNA"/>
</dbReference>